<name>A0A5C6F4U1_9BACT</name>
<evidence type="ECO:0000313" key="1">
    <source>
        <dbReference type="EMBL" id="TWU54839.1"/>
    </source>
</evidence>
<keyword evidence="2" id="KW-1185">Reference proteome</keyword>
<dbReference type="Proteomes" id="UP000318288">
    <property type="component" value="Unassembled WGS sequence"/>
</dbReference>
<protein>
    <submittedName>
        <fullName evidence="1">Uncharacterized protein</fullName>
    </submittedName>
</protein>
<proteinExistence type="predicted"/>
<gene>
    <name evidence="1" type="ORF">Poly51_35580</name>
</gene>
<evidence type="ECO:0000313" key="2">
    <source>
        <dbReference type="Proteomes" id="UP000318288"/>
    </source>
</evidence>
<accession>A0A5C6F4U1</accession>
<dbReference type="AlphaFoldDB" id="A0A5C6F4U1"/>
<reference evidence="1 2" key="1">
    <citation type="submission" date="2019-02" db="EMBL/GenBank/DDBJ databases">
        <title>Deep-cultivation of Planctomycetes and their phenomic and genomic characterization uncovers novel biology.</title>
        <authorList>
            <person name="Wiegand S."/>
            <person name="Jogler M."/>
            <person name="Boedeker C."/>
            <person name="Pinto D."/>
            <person name="Vollmers J."/>
            <person name="Rivas-Marin E."/>
            <person name="Kohn T."/>
            <person name="Peeters S.H."/>
            <person name="Heuer A."/>
            <person name="Rast P."/>
            <person name="Oberbeckmann S."/>
            <person name="Bunk B."/>
            <person name="Jeske O."/>
            <person name="Meyerdierks A."/>
            <person name="Storesund J.E."/>
            <person name="Kallscheuer N."/>
            <person name="Luecker S."/>
            <person name="Lage O.M."/>
            <person name="Pohl T."/>
            <person name="Merkel B.J."/>
            <person name="Hornburger P."/>
            <person name="Mueller R.-W."/>
            <person name="Bruemmer F."/>
            <person name="Labrenz M."/>
            <person name="Spormann A.M."/>
            <person name="Op Den Camp H."/>
            <person name="Overmann J."/>
            <person name="Amann R."/>
            <person name="Jetten M.S.M."/>
            <person name="Mascher T."/>
            <person name="Medema M.H."/>
            <person name="Devos D.P."/>
            <person name="Kaster A.-K."/>
            <person name="Ovreas L."/>
            <person name="Rohde M."/>
            <person name="Galperin M.Y."/>
            <person name="Jogler C."/>
        </authorList>
    </citation>
    <scope>NUCLEOTIDE SEQUENCE [LARGE SCALE GENOMIC DNA]</scope>
    <source>
        <strain evidence="1 2">Poly51</strain>
    </source>
</reference>
<organism evidence="1 2">
    <name type="scientific">Rubripirellula tenax</name>
    <dbReference type="NCBI Taxonomy" id="2528015"/>
    <lineage>
        <taxon>Bacteria</taxon>
        <taxon>Pseudomonadati</taxon>
        <taxon>Planctomycetota</taxon>
        <taxon>Planctomycetia</taxon>
        <taxon>Pirellulales</taxon>
        <taxon>Pirellulaceae</taxon>
        <taxon>Rubripirellula</taxon>
    </lineage>
</organism>
<comment type="caution">
    <text evidence="1">The sequence shown here is derived from an EMBL/GenBank/DDBJ whole genome shotgun (WGS) entry which is preliminary data.</text>
</comment>
<dbReference type="EMBL" id="SJPW01000004">
    <property type="protein sequence ID" value="TWU54839.1"/>
    <property type="molecule type" value="Genomic_DNA"/>
</dbReference>
<sequence>MTPSCLTYHNHQKNAICDGKLNATLQSQNEKTLTPQCGTPAFCFAAA</sequence>